<evidence type="ECO:0000256" key="3">
    <source>
        <dbReference type="ARBA" id="ARBA00022692"/>
    </source>
</evidence>
<dbReference type="CDD" id="cd17324">
    <property type="entry name" value="MFS_NepI_like"/>
    <property type="match status" value="1"/>
</dbReference>
<proteinExistence type="predicted"/>
<keyword evidence="4 6" id="KW-1133">Transmembrane helix</keyword>
<dbReference type="OrthoDB" id="9788453at2"/>
<evidence type="ECO:0000256" key="5">
    <source>
        <dbReference type="ARBA" id="ARBA00023136"/>
    </source>
</evidence>
<feature type="transmembrane region" description="Helical" evidence="6">
    <location>
        <begin position="239"/>
        <end position="259"/>
    </location>
</feature>
<feature type="transmembrane region" description="Helical" evidence="6">
    <location>
        <begin position="46"/>
        <end position="66"/>
    </location>
</feature>
<keyword evidence="5 6" id="KW-0472">Membrane</keyword>
<dbReference type="InterPro" id="IPR050189">
    <property type="entry name" value="MFS_Efflux_Transporters"/>
</dbReference>
<dbReference type="InterPro" id="IPR020846">
    <property type="entry name" value="MFS_dom"/>
</dbReference>
<feature type="transmembrane region" description="Helical" evidence="6">
    <location>
        <begin position="73"/>
        <end position="92"/>
    </location>
</feature>
<feature type="transmembrane region" description="Helical" evidence="6">
    <location>
        <begin position="295"/>
        <end position="318"/>
    </location>
</feature>
<feature type="transmembrane region" description="Helical" evidence="6">
    <location>
        <begin position="133"/>
        <end position="154"/>
    </location>
</feature>
<evidence type="ECO:0000313" key="9">
    <source>
        <dbReference type="Proteomes" id="UP000295055"/>
    </source>
</evidence>
<evidence type="ECO:0000256" key="6">
    <source>
        <dbReference type="SAM" id="Phobius"/>
    </source>
</evidence>
<comment type="caution">
    <text evidence="8">The sequence shown here is derived from an EMBL/GenBank/DDBJ whole genome shotgun (WGS) entry which is preliminary data.</text>
</comment>
<evidence type="ECO:0000256" key="2">
    <source>
        <dbReference type="ARBA" id="ARBA00022475"/>
    </source>
</evidence>
<feature type="transmembrane region" description="Helical" evidence="6">
    <location>
        <begin position="203"/>
        <end position="227"/>
    </location>
</feature>
<dbReference type="PANTHER" id="PTHR43124">
    <property type="entry name" value="PURINE EFFLUX PUMP PBUE"/>
    <property type="match status" value="1"/>
</dbReference>
<feature type="transmembrane region" description="Helical" evidence="6">
    <location>
        <begin position="330"/>
        <end position="352"/>
    </location>
</feature>
<feature type="transmembrane region" description="Helical" evidence="6">
    <location>
        <begin position="271"/>
        <end position="289"/>
    </location>
</feature>
<dbReference type="RefSeq" id="WP_132496378.1">
    <property type="nucleotide sequence ID" value="NZ_SMAS01000005.1"/>
</dbReference>
<sequence length="393" mass="42591">MQNKIRLLLLSLSLAVFGVITTEVAVIGLLPQLTQQLHITAPQVGFLVSIYAVVVAISGPFITLLLGRFNRKTVLLVIMMLFIISNSIYALTENYHMILVFRVLPALTHAVFFAIALNLAANAMLPEKSAKGVAIVFSGVAVGMVLGLPLSAFIAEAFSLTAAFWFGALTSLLAFMGIAIHVPSTPVTTPLKVREQVAILKRLPVWLCILTVTLIFSAMFASFSYIADYLIKITGFSNNATSTLLVVFGVSGYIGNFIFSHFLQRSQIATTLRYPVLFGVIYFAVWLFGHQPIMMVALVILWGAFHTSGLIISQSWLMKEANSAPEFANSLYISFSNLGITIGTMIGGWAILYAGVAAIIWVGIAFSVLALISIWVKVKLTHSAPALACHSLN</sequence>
<accession>A0A4R3NJI6</accession>
<reference evidence="8 9" key="1">
    <citation type="submission" date="2019-03" db="EMBL/GenBank/DDBJ databases">
        <title>Genomic analyses of the natural microbiome of Caenorhabditis elegans.</title>
        <authorList>
            <person name="Samuel B."/>
        </authorList>
    </citation>
    <scope>NUCLEOTIDE SEQUENCE [LARGE SCALE GENOMIC DNA]</scope>
    <source>
        <strain evidence="8 9">JUb102</strain>
    </source>
</reference>
<dbReference type="Gene3D" id="1.20.1250.20">
    <property type="entry name" value="MFS general substrate transporter like domains"/>
    <property type="match status" value="1"/>
</dbReference>
<keyword evidence="2" id="KW-1003">Cell membrane</keyword>
<dbReference type="GO" id="GO:0022857">
    <property type="term" value="F:transmembrane transporter activity"/>
    <property type="evidence" value="ECO:0007669"/>
    <property type="project" value="InterPro"/>
</dbReference>
<dbReference type="SUPFAM" id="SSF103473">
    <property type="entry name" value="MFS general substrate transporter"/>
    <property type="match status" value="1"/>
</dbReference>
<dbReference type="Proteomes" id="UP000295055">
    <property type="component" value="Unassembled WGS sequence"/>
</dbReference>
<dbReference type="AlphaFoldDB" id="A0A4R3NJI6"/>
<dbReference type="InterPro" id="IPR036259">
    <property type="entry name" value="MFS_trans_sf"/>
</dbReference>
<feature type="transmembrane region" description="Helical" evidence="6">
    <location>
        <begin position="160"/>
        <end position="182"/>
    </location>
</feature>
<dbReference type="EMBL" id="SMAS01000005">
    <property type="protein sequence ID" value="TCT34450.1"/>
    <property type="molecule type" value="Genomic_DNA"/>
</dbReference>
<organism evidence="8 9">
    <name type="scientific">Providencia alcalifaciens</name>
    <dbReference type="NCBI Taxonomy" id="126385"/>
    <lineage>
        <taxon>Bacteria</taxon>
        <taxon>Pseudomonadati</taxon>
        <taxon>Pseudomonadota</taxon>
        <taxon>Gammaproteobacteria</taxon>
        <taxon>Enterobacterales</taxon>
        <taxon>Morganellaceae</taxon>
        <taxon>Providencia</taxon>
    </lineage>
</organism>
<comment type="subcellular location">
    <subcellularLocation>
        <location evidence="1">Cell membrane</location>
        <topology evidence="1">Multi-pass membrane protein</topology>
    </subcellularLocation>
</comment>
<name>A0A4R3NJI6_9GAMM</name>
<dbReference type="PANTHER" id="PTHR43124:SF3">
    <property type="entry name" value="CHLORAMPHENICOL EFFLUX PUMP RV0191"/>
    <property type="match status" value="1"/>
</dbReference>
<dbReference type="PROSITE" id="PS50850">
    <property type="entry name" value="MFS"/>
    <property type="match status" value="1"/>
</dbReference>
<feature type="transmembrane region" description="Helical" evidence="6">
    <location>
        <begin position="98"/>
        <end position="121"/>
    </location>
</feature>
<evidence type="ECO:0000313" key="8">
    <source>
        <dbReference type="EMBL" id="TCT34450.1"/>
    </source>
</evidence>
<gene>
    <name evidence="8" type="ORF">EC835_105169</name>
</gene>
<evidence type="ECO:0000259" key="7">
    <source>
        <dbReference type="PROSITE" id="PS50850"/>
    </source>
</evidence>
<dbReference type="InterPro" id="IPR011701">
    <property type="entry name" value="MFS"/>
</dbReference>
<protein>
    <submittedName>
        <fullName evidence="8">Putative MFS family arabinose efflux permease</fullName>
    </submittedName>
</protein>
<feature type="domain" description="Major facilitator superfamily (MFS) profile" evidence="7">
    <location>
        <begin position="6"/>
        <end position="382"/>
    </location>
</feature>
<evidence type="ECO:0000256" key="1">
    <source>
        <dbReference type="ARBA" id="ARBA00004651"/>
    </source>
</evidence>
<dbReference type="Pfam" id="PF07690">
    <property type="entry name" value="MFS_1"/>
    <property type="match status" value="1"/>
</dbReference>
<evidence type="ECO:0000256" key="4">
    <source>
        <dbReference type="ARBA" id="ARBA00022989"/>
    </source>
</evidence>
<dbReference type="GO" id="GO:0005886">
    <property type="term" value="C:plasma membrane"/>
    <property type="evidence" value="ECO:0007669"/>
    <property type="project" value="UniProtKB-SubCell"/>
</dbReference>
<keyword evidence="3 6" id="KW-0812">Transmembrane</keyword>
<feature type="transmembrane region" description="Helical" evidence="6">
    <location>
        <begin position="358"/>
        <end position="376"/>
    </location>
</feature>